<evidence type="ECO:0000313" key="4">
    <source>
        <dbReference type="Proteomes" id="UP001152485"/>
    </source>
</evidence>
<proteinExistence type="predicted"/>
<protein>
    <submittedName>
        <fullName evidence="2">Uncharacterized protein</fullName>
    </submittedName>
</protein>
<dbReference type="Proteomes" id="UP001152485">
    <property type="component" value="Unassembled WGS sequence"/>
</dbReference>
<dbReference type="RefSeq" id="WP_261592950.1">
    <property type="nucleotide sequence ID" value="NZ_CAMAPC010000007.1"/>
</dbReference>
<sequence>MKLKLNKKKIKNLTNDVNELPKDMTPQVAGGFYSRRGQFGCGSWWRCQNPTENNIVPADNTNKL</sequence>
<comment type="caution">
    <text evidence="2">The sequence shown here is derived from an EMBL/GenBank/DDBJ whole genome shotgun (WGS) entry which is preliminary data.</text>
</comment>
<evidence type="ECO:0000313" key="2">
    <source>
        <dbReference type="EMBL" id="CAH9058648.1"/>
    </source>
</evidence>
<gene>
    <name evidence="2" type="ORF">PSECIP111854_02245</name>
    <name evidence="1" type="ORF">PSECIP111951_01789</name>
</gene>
<dbReference type="EMBL" id="CAMAPD010000007">
    <property type="protein sequence ID" value="CAH9058039.1"/>
    <property type="molecule type" value="Genomic_DNA"/>
</dbReference>
<accession>A0A9W4QYJ4</accession>
<keyword evidence="3" id="KW-1185">Reference proteome</keyword>
<evidence type="ECO:0000313" key="3">
    <source>
        <dbReference type="Proteomes" id="UP001152467"/>
    </source>
</evidence>
<reference evidence="2 4" key="1">
    <citation type="submission" date="2022-07" db="EMBL/GenBank/DDBJ databases">
        <authorList>
            <person name="Criscuolo A."/>
        </authorList>
    </citation>
    <scope>NUCLEOTIDE SEQUENCE</scope>
    <source>
        <strain evidence="4">CIP 111951</strain>
        <strain evidence="2">CIP111854</strain>
        <strain evidence="1">CIP111951</strain>
    </source>
</reference>
<name>A0A9W4QYJ4_9GAMM</name>
<organism evidence="2 3">
    <name type="scientific">Pseudoalteromonas holothuriae</name>
    <dbReference type="NCBI Taxonomy" id="2963714"/>
    <lineage>
        <taxon>Bacteria</taxon>
        <taxon>Pseudomonadati</taxon>
        <taxon>Pseudomonadota</taxon>
        <taxon>Gammaproteobacteria</taxon>
        <taxon>Alteromonadales</taxon>
        <taxon>Pseudoalteromonadaceae</taxon>
        <taxon>Pseudoalteromonas</taxon>
    </lineage>
</organism>
<dbReference type="AlphaFoldDB" id="A0A9W4QYJ4"/>
<dbReference type="Proteomes" id="UP001152467">
    <property type="component" value="Unassembled WGS sequence"/>
</dbReference>
<dbReference type="EMBL" id="CAMAPC010000007">
    <property type="protein sequence ID" value="CAH9058648.1"/>
    <property type="molecule type" value="Genomic_DNA"/>
</dbReference>
<evidence type="ECO:0000313" key="1">
    <source>
        <dbReference type="EMBL" id="CAH9058039.1"/>
    </source>
</evidence>